<dbReference type="GO" id="GO:0004518">
    <property type="term" value="F:nuclease activity"/>
    <property type="evidence" value="ECO:0007669"/>
    <property type="project" value="UniProtKB-KW"/>
</dbReference>
<dbReference type="AlphaFoldDB" id="A0AAD5KY88"/>
<dbReference type="GO" id="GO:0016787">
    <property type="term" value="F:hydrolase activity"/>
    <property type="evidence" value="ECO:0007669"/>
    <property type="project" value="UniProtKB-KW"/>
</dbReference>
<keyword evidence="4" id="KW-0540">Nuclease</keyword>
<keyword evidence="6" id="KW-0378">Hydrolase</keyword>
<evidence type="ECO:0000256" key="3">
    <source>
        <dbReference type="ARBA" id="ARBA00006958"/>
    </source>
</evidence>
<protein>
    <recommendedName>
        <fullName evidence="8">DDE Tnp4 domain-containing protein</fullName>
    </recommendedName>
</protein>
<proteinExistence type="inferred from homology"/>
<evidence type="ECO:0000256" key="5">
    <source>
        <dbReference type="ARBA" id="ARBA00022723"/>
    </source>
</evidence>
<keyword evidence="10" id="KW-1185">Reference proteome</keyword>
<dbReference type="GO" id="GO:0005634">
    <property type="term" value="C:nucleus"/>
    <property type="evidence" value="ECO:0007669"/>
    <property type="project" value="UniProtKB-SubCell"/>
</dbReference>
<feature type="domain" description="DDE Tnp4" evidence="8">
    <location>
        <begin position="179"/>
        <end position="278"/>
    </location>
</feature>
<dbReference type="PANTHER" id="PTHR22930">
    <property type="match status" value="1"/>
</dbReference>
<dbReference type="GO" id="GO:0046872">
    <property type="term" value="F:metal ion binding"/>
    <property type="evidence" value="ECO:0007669"/>
    <property type="project" value="UniProtKB-KW"/>
</dbReference>
<dbReference type="Proteomes" id="UP000820818">
    <property type="component" value="Linkage Group LG3"/>
</dbReference>
<comment type="cofactor">
    <cofactor evidence="1">
        <name>a divalent metal cation</name>
        <dbReference type="ChEBI" id="CHEBI:60240"/>
    </cofactor>
</comment>
<reference evidence="9 10" key="1">
    <citation type="submission" date="2022-05" db="EMBL/GenBank/DDBJ databases">
        <title>A multi-omics perspective on studying reproductive biology in Daphnia sinensis.</title>
        <authorList>
            <person name="Jia J."/>
        </authorList>
    </citation>
    <scope>NUCLEOTIDE SEQUENCE [LARGE SCALE GENOMIC DNA]</scope>
    <source>
        <strain evidence="9 10">WSL</strain>
    </source>
</reference>
<dbReference type="InterPro" id="IPR045249">
    <property type="entry name" value="HARBI1-like"/>
</dbReference>
<evidence type="ECO:0000256" key="4">
    <source>
        <dbReference type="ARBA" id="ARBA00022722"/>
    </source>
</evidence>
<evidence type="ECO:0000256" key="7">
    <source>
        <dbReference type="ARBA" id="ARBA00023242"/>
    </source>
</evidence>
<comment type="subcellular location">
    <subcellularLocation>
        <location evidence="2">Nucleus</location>
    </subcellularLocation>
</comment>
<gene>
    <name evidence="9" type="ORF">GHT06_012780</name>
</gene>
<evidence type="ECO:0000256" key="6">
    <source>
        <dbReference type="ARBA" id="ARBA00022801"/>
    </source>
</evidence>
<evidence type="ECO:0000256" key="1">
    <source>
        <dbReference type="ARBA" id="ARBA00001968"/>
    </source>
</evidence>
<keyword evidence="5" id="KW-0479">Metal-binding</keyword>
<accession>A0AAD5KY88</accession>
<dbReference type="InterPro" id="IPR027806">
    <property type="entry name" value="HARBI1_dom"/>
</dbReference>
<evidence type="ECO:0000313" key="10">
    <source>
        <dbReference type="Proteomes" id="UP000820818"/>
    </source>
</evidence>
<keyword evidence="7" id="KW-0539">Nucleus</keyword>
<sequence>MANREQDSVVILMSVVQQLVQQDGEENETIFQELLQPFFAVHGNMELNREGPRQFSGVQEYIERTVTGYSDPYFKKHFRMSRESFEHLIRMMATYLNTNDSGVPVQTKLLVTLWTLANIESFRGIGDRFGMYMGNVHYIFLCTTRAFRLNSIEFIKWPTMAEYTSITQRFSFPYAIGSIDSTFIRIRQPLKQCHVYTNRKKFCAVTLQAVSKPNLEFIDISTGYPSSMHDASVFANSQLGRNLPTLLHGTPFLLLGDSAYGLTTTLMKPYPDNGRLDENSSSCLWLPMCRFLPIWNFSWMITLTIRSN</sequence>
<name>A0AAD5KY88_9CRUS</name>
<evidence type="ECO:0000256" key="2">
    <source>
        <dbReference type="ARBA" id="ARBA00004123"/>
    </source>
</evidence>
<dbReference type="EMBL" id="WJBH02000003">
    <property type="protein sequence ID" value="KAI9561819.1"/>
    <property type="molecule type" value="Genomic_DNA"/>
</dbReference>
<organism evidence="9 10">
    <name type="scientific">Daphnia sinensis</name>
    <dbReference type="NCBI Taxonomy" id="1820382"/>
    <lineage>
        <taxon>Eukaryota</taxon>
        <taxon>Metazoa</taxon>
        <taxon>Ecdysozoa</taxon>
        <taxon>Arthropoda</taxon>
        <taxon>Crustacea</taxon>
        <taxon>Branchiopoda</taxon>
        <taxon>Diplostraca</taxon>
        <taxon>Cladocera</taxon>
        <taxon>Anomopoda</taxon>
        <taxon>Daphniidae</taxon>
        <taxon>Daphnia</taxon>
        <taxon>Daphnia similis group</taxon>
    </lineage>
</organism>
<comment type="caution">
    <text evidence="9">The sequence shown here is derived from an EMBL/GenBank/DDBJ whole genome shotgun (WGS) entry which is preliminary data.</text>
</comment>
<evidence type="ECO:0000259" key="8">
    <source>
        <dbReference type="Pfam" id="PF13359"/>
    </source>
</evidence>
<dbReference type="Pfam" id="PF13359">
    <property type="entry name" value="DDE_Tnp_4"/>
    <property type="match status" value="1"/>
</dbReference>
<dbReference type="PANTHER" id="PTHR22930:SF292">
    <property type="entry name" value="DDE TNP4 DOMAIN-CONTAINING PROTEIN"/>
    <property type="match status" value="1"/>
</dbReference>
<comment type="similarity">
    <text evidence="3">Belongs to the HARBI1 family.</text>
</comment>
<evidence type="ECO:0000313" key="9">
    <source>
        <dbReference type="EMBL" id="KAI9561819.1"/>
    </source>
</evidence>